<evidence type="ECO:0000259" key="2">
    <source>
        <dbReference type="PROSITE" id="PS51782"/>
    </source>
</evidence>
<dbReference type="InterPro" id="IPR052196">
    <property type="entry name" value="Bact_Kbp"/>
</dbReference>
<dbReference type="PANTHER" id="PTHR34700">
    <property type="entry name" value="POTASSIUM BINDING PROTEIN KBP"/>
    <property type="match status" value="1"/>
</dbReference>
<feature type="domain" description="LysM" evidence="2">
    <location>
        <begin position="175"/>
        <end position="226"/>
    </location>
</feature>
<name>A0A2T5MJX4_9GAMM</name>
<dbReference type="OrthoDB" id="370541at2"/>
<comment type="caution">
    <text evidence="3">The sequence shown here is derived from an EMBL/GenBank/DDBJ whole genome shotgun (WGS) entry which is preliminary data.</text>
</comment>
<evidence type="ECO:0000313" key="3">
    <source>
        <dbReference type="EMBL" id="PTU32870.1"/>
    </source>
</evidence>
<dbReference type="InterPro" id="IPR018392">
    <property type="entry name" value="LysM"/>
</dbReference>
<dbReference type="AlphaFoldDB" id="A0A2T5MJX4"/>
<dbReference type="InterPro" id="IPR036779">
    <property type="entry name" value="LysM_dom_sf"/>
</dbReference>
<dbReference type="Gene3D" id="3.10.350.10">
    <property type="entry name" value="LysM domain"/>
    <property type="match status" value="1"/>
</dbReference>
<dbReference type="Proteomes" id="UP000244248">
    <property type="component" value="Unassembled WGS sequence"/>
</dbReference>
<accession>A0A2T5MJX4</accession>
<feature type="signal peptide" evidence="1">
    <location>
        <begin position="1"/>
        <end position="26"/>
    </location>
</feature>
<proteinExistence type="predicted"/>
<dbReference type="RefSeq" id="WP_107938579.1">
    <property type="nucleotide sequence ID" value="NZ_QANS01000001.1"/>
</dbReference>
<dbReference type="CDD" id="cd00118">
    <property type="entry name" value="LysM"/>
    <property type="match status" value="1"/>
</dbReference>
<gene>
    <name evidence="3" type="ORF">CJD38_01790</name>
</gene>
<dbReference type="PANTHER" id="PTHR34700:SF4">
    <property type="entry name" value="PHAGE-LIKE ELEMENT PBSX PROTEIN XKDP"/>
    <property type="match status" value="1"/>
</dbReference>
<dbReference type="PROSITE" id="PS51782">
    <property type="entry name" value="LYSM"/>
    <property type="match status" value="1"/>
</dbReference>
<dbReference type="EMBL" id="QANS01000001">
    <property type="protein sequence ID" value="PTU32870.1"/>
    <property type="molecule type" value="Genomic_DNA"/>
</dbReference>
<evidence type="ECO:0000313" key="4">
    <source>
        <dbReference type="Proteomes" id="UP000244248"/>
    </source>
</evidence>
<evidence type="ECO:0000256" key="1">
    <source>
        <dbReference type="SAM" id="SignalP"/>
    </source>
</evidence>
<reference evidence="3 4" key="1">
    <citation type="submission" date="2018-04" db="EMBL/GenBank/DDBJ databases">
        <title>Novel species isolated from glacier.</title>
        <authorList>
            <person name="Liu Q."/>
            <person name="Xin Y.-H."/>
        </authorList>
    </citation>
    <scope>NUCLEOTIDE SEQUENCE [LARGE SCALE GENOMIC DNA]</scope>
    <source>
        <strain evidence="3 4">GT1R17</strain>
    </source>
</reference>
<dbReference type="PROSITE" id="PS51257">
    <property type="entry name" value="PROKAR_LIPOPROTEIN"/>
    <property type="match status" value="1"/>
</dbReference>
<sequence>MPRYAQLMIFLPLTALLLSACNPAMRITPRSPVANNTSAPLPRMAIKPSALTLSAEARAALKLATARVADAKKGQPKFADADSLLAQARAAAAQGNSASVISLSKQALSRADLVMLGQYQGRASALVQELNGTTGLSDTQLARIKTAETALSNNQPREAYEIASRLSDELKNKVKSHKVNSGESLWTISARDDIYANPWLWPLIWQANRESLKSPGSVRAGQTLKIRANPTVDEVVNAVNYAHQNSGTRISIGEVKEVAPE</sequence>
<dbReference type="Pfam" id="PF01476">
    <property type="entry name" value="LysM"/>
    <property type="match status" value="1"/>
</dbReference>
<organism evidence="3 4">
    <name type="scientific">Stenotrophobium rhamnosiphilum</name>
    <dbReference type="NCBI Taxonomy" id="2029166"/>
    <lineage>
        <taxon>Bacteria</taxon>
        <taxon>Pseudomonadati</taxon>
        <taxon>Pseudomonadota</taxon>
        <taxon>Gammaproteobacteria</taxon>
        <taxon>Nevskiales</taxon>
        <taxon>Nevskiaceae</taxon>
        <taxon>Stenotrophobium</taxon>
    </lineage>
</organism>
<protein>
    <recommendedName>
        <fullName evidence="2">LysM domain-containing protein</fullName>
    </recommendedName>
</protein>
<keyword evidence="1" id="KW-0732">Signal</keyword>
<dbReference type="SMART" id="SM00257">
    <property type="entry name" value="LysM"/>
    <property type="match status" value="1"/>
</dbReference>
<feature type="chain" id="PRO_5015772920" description="LysM domain-containing protein" evidence="1">
    <location>
        <begin position="27"/>
        <end position="261"/>
    </location>
</feature>
<keyword evidence="4" id="KW-1185">Reference proteome</keyword>